<protein>
    <submittedName>
        <fullName evidence="1">Uncharacterized protein</fullName>
    </submittedName>
</protein>
<proteinExistence type="predicted"/>
<evidence type="ECO:0000313" key="1">
    <source>
        <dbReference type="EMBL" id="JAI03819.1"/>
    </source>
</evidence>
<sequence>MSNGELGNCKTVVAQLQKMSIDKVCFCLVLTEIANLSKKQVFCTKNTTIQPMP</sequence>
<reference evidence="1" key="2">
    <citation type="journal article" date="2015" name="Fish Shellfish Immunol.">
        <title>Early steps in the European eel (Anguilla anguilla)-Vibrio vulnificus interaction in the gills: Role of the RtxA13 toxin.</title>
        <authorList>
            <person name="Callol A."/>
            <person name="Pajuelo D."/>
            <person name="Ebbesson L."/>
            <person name="Teles M."/>
            <person name="MacKenzie S."/>
            <person name="Amaro C."/>
        </authorList>
    </citation>
    <scope>NUCLEOTIDE SEQUENCE</scope>
</reference>
<dbReference type="EMBL" id="GBXM01004759">
    <property type="protein sequence ID" value="JAI03819.1"/>
    <property type="molecule type" value="Transcribed_RNA"/>
</dbReference>
<reference evidence="1" key="1">
    <citation type="submission" date="2014-11" db="EMBL/GenBank/DDBJ databases">
        <authorList>
            <person name="Amaro Gonzalez C."/>
        </authorList>
    </citation>
    <scope>NUCLEOTIDE SEQUENCE</scope>
</reference>
<dbReference type="AlphaFoldDB" id="A0A0E9XQ54"/>
<organism evidence="1">
    <name type="scientific">Anguilla anguilla</name>
    <name type="common">European freshwater eel</name>
    <name type="synonym">Muraena anguilla</name>
    <dbReference type="NCBI Taxonomy" id="7936"/>
    <lineage>
        <taxon>Eukaryota</taxon>
        <taxon>Metazoa</taxon>
        <taxon>Chordata</taxon>
        <taxon>Craniata</taxon>
        <taxon>Vertebrata</taxon>
        <taxon>Euteleostomi</taxon>
        <taxon>Actinopterygii</taxon>
        <taxon>Neopterygii</taxon>
        <taxon>Teleostei</taxon>
        <taxon>Anguilliformes</taxon>
        <taxon>Anguillidae</taxon>
        <taxon>Anguilla</taxon>
    </lineage>
</organism>
<accession>A0A0E9XQ54</accession>
<name>A0A0E9XQ54_ANGAN</name>